<dbReference type="HOGENOM" id="CLU_000445_52_5_10"/>
<dbReference type="OrthoDB" id="9132167at2"/>
<dbReference type="Gene3D" id="1.10.10.10">
    <property type="entry name" value="Winged helix-like DNA-binding domain superfamily/Winged helix DNA-binding domain"/>
    <property type="match status" value="1"/>
</dbReference>
<evidence type="ECO:0000313" key="3">
    <source>
        <dbReference type="EMBL" id="AFC25797.1"/>
    </source>
</evidence>
<reference evidence="3 4" key="1">
    <citation type="journal article" date="2012" name="Stand. Genomic Sci.">
        <title>Complete genome sequencing and analysis of Saprospira grandis str. Lewin, a predatory marine bacterium.</title>
        <authorList>
            <person name="Saw J.H."/>
            <person name="Yuryev A."/>
            <person name="Kanbe M."/>
            <person name="Hou S."/>
            <person name="Young A.G."/>
            <person name="Aizawa S."/>
            <person name="Alam M."/>
        </authorList>
    </citation>
    <scope>NUCLEOTIDE SEQUENCE [LARGE SCALE GENOMIC DNA]</scope>
    <source>
        <strain evidence="3 4">Lewin</strain>
    </source>
</reference>
<gene>
    <name evidence="3" type="primary">ybaZ</name>
    <name evidence="3" type="ordered locus">SGRA_3069</name>
</gene>
<name>H6KZM1_SAPGL</name>
<keyword evidence="4" id="KW-1185">Reference proteome</keyword>
<dbReference type="InterPro" id="IPR036217">
    <property type="entry name" value="MethylDNA_cys_MeTrfase_DNAb"/>
</dbReference>
<evidence type="ECO:0000259" key="2">
    <source>
        <dbReference type="Pfam" id="PF01035"/>
    </source>
</evidence>
<dbReference type="RefSeq" id="WP_015693396.1">
    <property type="nucleotide sequence ID" value="NC_016940.1"/>
</dbReference>
<keyword evidence="1" id="KW-0227">DNA damage</keyword>
<dbReference type="PANTHER" id="PTHR42942">
    <property type="entry name" value="6-O-METHYLGUANINE DNA METHYLTRANSFERASE"/>
    <property type="match status" value="1"/>
</dbReference>
<dbReference type="KEGG" id="sgn:SGRA_3069"/>
<dbReference type="CDD" id="cd06445">
    <property type="entry name" value="ATase"/>
    <property type="match status" value="1"/>
</dbReference>
<organism evidence="3 4">
    <name type="scientific">Saprospira grandis (strain Lewin)</name>
    <dbReference type="NCBI Taxonomy" id="984262"/>
    <lineage>
        <taxon>Bacteria</taxon>
        <taxon>Pseudomonadati</taxon>
        <taxon>Bacteroidota</taxon>
        <taxon>Saprospiria</taxon>
        <taxon>Saprospirales</taxon>
        <taxon>Saprospiraceae</taxon>
        <taxon>Saprospira</taxon>
    </lineage>
</organism>
<dbReference type="InterPro" id="IPR036388">
    <property type="entry name" value="WH-like_DNA-bd_sf"/>
</dbReference>
<proteinExistence type="predicted"/>
<dbReference type="InterPro" id="IPR052520">
    <property type="entry name" value="ATL_DNA_repair"/>
</dbReference>
<dbReference type="SUPFAM" id="SSF46767">
    <property type="entry name" value="Methylated DNA-protein cysteine methyltransferase, C-terminal domain"/>
    <property type="match status" value="1"/>
</dbReference>
<accession>H6KZM1</accession>
<protein>
    <submittedName>
        <fullName evidence="3">Methylated-DNA-[protein]-cysteine S-methyltransferase</fullName>
    </submittedName>
</protein>
<dbReference type="GO" id="GO:0003824">
    <property type="term" value="F:catalytic activity"/>
    <property type="evidence" value="ECO:0007669"/>
    <property type="project" value="InterPro"/>
</dbReference>
<sequence>MASDFYEAIYELVRQIPKGKVCTYGRIAAALEKAGAARQVGYALNKCPADVPAHRVVNRLGRLTGKLHFGGQTMQALLEAEGLEIVEDQIQNFEQHIWEPLEEL</sequence>
<dbReference type="STRING" id="984262.SGRA_3069"/>
<dbReference type="Pfam" id="PF01035">
    <property type="entry name" value="DNA_binding_1"/>
    <property type="match status" value="1"/>
</dbReference>
<evidence type="ECO:0000256" key="1">
    <source>
        <dbReference type="ARBA" id="ARBA00022763"/>
    </source>
</evidence>
<dbReference type="NCBIfam" id="TIGR00589">
    <property type="entry name" value="ogt"/>
    <property type="match status" value="1"/>
</dbReference>
<dbReference type="GO" id="GO:0006281">
    <property type="term" value="P:DNA repair"/>
    <property type="evidence" value="ECO:0007669"/>
    <property type="project" value="InterPro"/>
</dbReference>
<feature type="domain" description="Methylated-DNA-[protein]-cysteine S-methyltransferase DNA binding" evidence="2">
    <location>
        <begin position="4"/>
        <end position="82"/>
    </location>
</feature>
<dbReference type="EMBL" id="CP002831">
    <property type="protein sequence ID" value="AFC25797.1"/>
    <property type="molecule type" value="Genomic_DNA"/>
</dbReference>
<dbReference type="InterPro" id="IPR014048">
    <property type="entry name" value="MethylDNA_cys_MeTrfase_DNA-bd"/>
</dbReference>
<dbReference type="eggNOG" id="COG3695">
    <property type="taxonomic scope" value="Bacteria"/>
</dbReference>
<evidence type="ECO:0000313" key="4">
    <source>
        <dbReference type="Proteomes" id="UP000007519"/>
    </source>
</evidence>
<dbReference type="Proteomes" id="UP000007519">
    <property type="component" value="Chromosome"/>
</dbReference>
<dbReference type="AlphaFoldDB" id="H6KZM1"/>
<dbReference type="PANTHER" id="PTHR42942:SF1">
    <property type="entry name" value="ALKYLTRANSFERASE-LIKE PROTEIN 1"/>
    <property type="match status" value="1"/>
</dbReference>